<comment type="caution">
    <text evidence="1">The sequence shown here is derived from an EMBL/GenBank/DDBJ whole genome shotgun (WGS) entry which is preliminary data.</text>
</comment>
<dbReference type="OrthoDB" id="7374792at2"/>
<dbReference type="EMBL" id="JSYN01000006">
    <property type="protein sequence ID" value="KIA95111.1"/>
    <property type="molecule type" value="Genomic_DNA"/>
</dbReference>
<accession>A0A0C1DC24</accession>
<dbReference type="Proteomes" id="UP000031246">
    <property type="component" value="Unassembled WGS sequence"/>
</dbReference>
<sequence>MSSPRLIIYFIKPPVKDRFFWGDRYILPKIRKVIRGERISSLEIVFKNLCKAFDHVKQPYLTNIPFDQITERDHIIVLGLGLQALNGYRKTNKLVAGIGLMTHPSNWPTLFMDYPVATYLQHSKWTADIYNKWFGKDTCSIWPAGIDTGFWKPKPSESKIDILIYVKFLWDQEQNRLNLLNPIVAFLEKEQISHRLIVYGAYDVKTYKELLASSKGMIFLCEHESQGLAYQEALSMNVPILAWDQGLWLDPSRFEWGETAPVKATSVPYFDERCGDKFKNLNEFYNKFPLYYSALNRSKFSPRDYILENLSLEKSAEQMSSILNGVYSLT</sequence>
<gene>
    <name evidence="1" type="ORF">OC25_07165</name>
</gene>
<proteinExistence type="predicted"/>
<dbReference type="AlphaFoldDB" id="A0A0C1DC24"/>
<dbReference type="SUPFAM" id="SSF53756">
    <property type="entry name" value="UDP-Glycosyltransferase/glycogen phosphorylase"/>
    <property type="match status" value="1"/>
</dbReference>
<evidence type="ECO:0008006" key="3">
    <source>
        <dbReference type="Google" id="ProtNLM"/>
    </source>
</evidence>
<organism evidence="1 2">
    <name type="scientific">Pedobacter kyungheensis</name>
    <dbReference type="NCBI Taxonomy" id="1069985"/>
    <lineage>
        <taxon>Bacteria</taxon>
        <taxon>Pseudomonadati</taxon>
        <taxon>Bacteroidota</taxon>
        <taxon>Sphingobacteriia</taxon>
        <taxon>Sphingobacteriales</taxon>
        <taxon>Sphingobacteriaceae</taxon>
        <taxon>Pedobacter</taxon>
    </lineage>
</organism>
<protein>
    <recommendedName>
        <fullName evidence="3">Glycosyltransferase</fullName>
    </recommendedName>
</protein>
<reference evidence="1 2" key="1">
    <citation type="submission" date="2014-10" db="EMBL/GenBank/DDBJ databases">
        <title>Pedobacter Kyungheensis.</title>
        <authorList>
            <person name="Anderson B.M."/>
            <person name="Newman J.D."/>
        </authorList>
    </citation>
    <scope>NUCLEOTIDE SEQUENCE [LARGE SCALE GENOMIC DNA]</scope>
    <source>
        <strain evidence="1 2">KACC 16221</strain>
    </source>
</reference>
<evidence type="ECO:0000313" key="1">
    <source>
        <dbReference type="EMBL" id="KIA95111.1"/>
    </source>
</evidence>
<name>A0A0C1DC24_9SPHI</name>
<keyword evidence="2" id="KW-1185">Reference proteome</keyword>
<evidence type="ECO:0000313" key="2">
    <source>
        <dbReference type="Proteomes" id="UP000031246"/>
    </source>
</evidence>